<dbReference type="PROSITE" id="PS51186">
    <property type="entry name" value="GNAT"/>
    <property type="match status" value="1"/>
</dbReference>
<dbReference type="Pfam" id="PF12746">
    <property type="entry name" value="GNAT_acetyltran"/>
    <property type="match status" value="1"/>
</dbReference>
<dbReference type="InterPro" id="IPR000182">
    <property type="entry name" value="GNAT_dom"/>
</dbReference>
<gene>
    <name evidence="2" type="ORF">JIG36_47220</name>
</gene>
<evidence type="ECO:0000259" key="1">
    <source>
        <dbReference type="PROSITE" id="PS51186"/>
    </source>
</evidence>
<feature type="domain" description="N-acetyltransferase" evidence="1">
    <location>
        <begin position="101"/>
        <end position="230"/>
    </location>
</feature>
<keyword evidence="3" id="KW-1185">Reference proteome</keyword>
<evidence type="ECO:0000313" key="2">
    <source>
        <dbReference type="EMBL" id="MBM2623118.1"/>
    </source>
</evidence>
<dbReference type="CDD" id="cd04301">
    <property type="entry name" value="NAT_SF"/>
    <property type="match status" value="1"/>
</dbReference>
<organism evidence="2 3">
    <name type="scientific">Paractinoplanes ovalisporus</name>
    <dbReference type="NCBI Taxonomy" id="2810368"/>
    <lineage>
        <taxon>Bacteria</taxon>
        <taxon>Bacillati</taxon>
        <taxon>Actinomycetota</taxon>
        <taxon>Actinomycetes</taxon>
        <taxon>Micromonosporales</taxon>
        <taxon>Micromonosporaceae</taxon>
        <taxon>Paractinoplanes</taxon>
    </lineage>
</organism>
<dbReference type="EMBL" id="JAENHP010000032">
    <property type="protein sequence ID" value="MBM2623118.1"/>
    <property type="molecule type" value="Genomic_DNA"/>
</dbReference>
<dbReference type="Proteomes" id="UP000632138">
    <property type="component" value="Unassembled WGS sequence"/>
</dbReference>
<proteinExistence type="predicted"/>
<evidence type="ECO:0000313" key="3">
    <source>
        <dbReference type="Proteomes" id="UP000632138"/>
    </source>
</evidence>
<dbReference type="Gene3D" id="3.40.630.30">
    <property type="match status" value="1"/>
</dbReference>
<sequence>MGDESLLQRVRHLWAELAGAPVGFVEGEADVAVSPGSRLCPPGWAGIVTLGGATIATAPDEESAGLLRPALKESAELAVLWERLPIADVLGPATLAYCDATGFRPVPGAAAGVIEAAGLEALRGRVSAEDDGEGGLGEISSRAFGVREKGLVLAAAGYEVWPHGTAHLSVLTDPEHRGRGLARRAASAAVGEALEAGLLPQWRARPEASRRVARALGFRELGVQVSVRLA</sequence>
<dbReference type="InterPro" id="IPR016181">
    <property type="entry name" value="Acyl_CoA_acyltransferase"/>
</dbReference>
<accession>A0ABS2ATS2</accession>
<reference evidence="2 3" key="1">
    <citation type="submission" date="2021-01" db="EMBL/GenBank/DDBJ databases">
        <title>Actinoplanes sp. nov. LDG1-06 isolated from lichen.</title>
        <authorList>
            <person name="Saeng-In P."/>
            <person name="Phongsopitanun W."/>
            <person name="Kanchanasin P."/>
            <person name="Yuki M."/>
            <person name="Kudo T."/>
            <person name="Ohkuma M."/>
            <person name="Tanasupawat S."/>
        </authorList>
    </citation>
    <scope>NUCLEOTIDE SEQUENCE [LARGE SCALE GENOMIC DNA]</scope>
    <source>
        <strain evidence="2 3">LDG1-06</strain>
    </source>
</reference>
<comment type="caution">
    <text evidence="2">The sequence shown here is derived from an EMBL/GenBank/DDBJ whole genome shotgun (WGS) entry which is preliminary data.</text>
</comment>
<dbReference type="SUPFAM" id="SSF55729">
    <property type="entry name" value="Acyl-CoA N-acyltransferases (Nat)"/>
    <property type="match status" value="1"/>
</dbReference>
<protein>
    <submittedName>
        <fullName evidence="2">GNAT family N-acetyltransferase</fullName>
    </submittedName>
</protein>
<dbReference type="InterPro" id="IPR027365">
    <property type="entry name" value="GNAT_acetyltra_YdfB-like"/>
</dbReference>
<dbReference type="RefSeq" id="WP_203383475.1">
    <property type="nucleotide sequence ID" value="NZ_JAENHP010000032.1"/>
</dbReference>
<name>A0ABS2ATS2_9ACTN</name>